<dbReference type="Gene3D" id="3.30.60.20">
    <property type="match status" value="2"/>
</dbReference>
<evidence type="ECO:0000256" key="5">
    <source>
        <dbReference type="ARBA" id="ARBA00022833"/>
    </source>
</evidence>
<evidence type="ECO:0000256" key="2">
    <source>
        <dbReference type="ARBA" id="ARBA00022642"/>
    </source>
</evidence>
<evidence type="ECO:0000256" key="6">
    <source>
        <dbReference type="ARBA" id="ARBA00037900"/>
    </source>
</evidence>
<dbReference type="InterPro" id="IPR020454">
    <property type="entry name" value="DAG/PE-bd"/>
</dbReference>
<dbReference type="GO" id="GO:0005524">
    <property type="term" value="F:ATP binding"/>
    <property type="evidence" value="ECO:0007669"/>
    <property type="project" value="UniProtKB-UniRule"/>
</dbReference>
<reference evidence="12 13" key="1">
    <citation type="submission" date="2019-05" db="EMBL/GenBank/DDBJ databases">
        <title>Another draft genome of Portunus trituberculatus and its Hox gene families provides insights of decapod evolution.</title>
        <authorList>
            <person name="Jeong J.-H."/>
            <person name="Song I."/>
            <person name="Kim S."/>
            <person name="Choi T."/>
            <person name="Kim D."/>
            <person name="Ryu S."/>
            <person name="Kim W."/>
        </authorList>
    </citation>
    <scope>NUCLEOTIDE SEQUENCE [LARGE SCALE GENOMIC DNA]</scope>
    <source>
        <tissue evidence="12">Muscle</tissue>
    </source>
</reference>
<evidence type="ECO:0000256" key="4">
    <source>
        <dbReference type="ARBA" id="ARBA00022801"/>
    </source>
</evidence>
<dbReference type="InterPro" id="IPR002219">
    <property type="entry name" value="PKC_DAG/PE"/>
</dbReference>
<keyword evidence="5" id="KW-0862">Zinc</keyword>
<protein>
    <recommendedName>
        <fullName evidence="7">nicotinamidase</fullName>
        <ecNumber evidence="7">3.5.1.19</ecNumber>
    </recommendedName>
    <alternativeName>
        <fullName evidence="8">Nicotinamide deamidase</fullName>
    </alternativeName>
</protein>
<dbReference type="PROSITE" id="PS00479">
    <property type="entry name" value="ZF_DAG_PE_1"/>
    <property type="match status" value="1"/>
</dbReference>
<dbReference type="SMART" id="SM00109">
    <property type="entry name" value="C1"/>
    <property type="match status" value="2"/>
</dbReference>
<dbReference type="SUPFAM" id="SSF56112">
    <property type="entry name" value="Protein kinase-like (PK-like)"/>
    <property type="match status" value="1"/>
</dbReference>
<proteinExistence type="inferred from homology"/>
<dbReference type="InterPro" id="IPR036380">
    <property type="entry name" value="Isochorismatase-like_sf"/>
</dbReference>
<dbReference type="InterPro" id="IPR011009">
    <property type="entry name" value="Kinase-like_dom_sf"/>
</dbReference>
<dbReference type="PROSITE" id="PS50081">
    <property type="entry name" value="ZF_DAG_PE_2"/>
    <property type="match status" value="2"/>
</dbReference>
<dbReference type="PROSITE" id="PS00107">
    <property type="entry name" value="PROTEIN_KINASE_ATP"/>
    <property type="match status" value="1"/>
</dbReference>
<dbReference type="CDD" id="cd20835">
    <property type="entry name" value="C1_nPKC_epsilon-like_rpt1"/>
    <property type="match status" value="1"/>
</dbReference>
<feature type="domain" description="Phorbol-ester/DAG-type" evidence="11">
    <location>
        <begin position="99"/>
        <end position="131"/>
    </location>
</feature>
<dbReference type="GO" id="GO:0004672">
    <property type="term" value="F:protein kinase activity"/>
    <property type="evidence" value="ECO:0007669"/>
    <property type="project" value="InterPro"/>
</dbReference>
<dbReference type="InterPro" id="IPR000719">
    <property type="entry name" value="Prot_kinase_dom"/>
</dbReference>
<dbReference type="EC" id="3.5.1.19" evidence="7"/>
<dbReference type="GO" id="GO:0008936">
    <property type="term" value="F:nicotinamidase activity"/>
    <property type="evidence" value="ECO:0007669"/>
    <property type="project" value="UniProtKB-EC"/>
</dbReference>
<keyword evidence="12" id="KW-0808">Transferase</keyword>
<dbReference type="InterPro" id="IPR000868">
    <property type="entry name" value="Isochorismatase-like_dom"/>
</dbReference>
<dbReference type="InterPro" id="IPR052347">
    <property type="entry name" value="Isochorismatase_Nicotinamidase"/>
</dbReference>
<dbReference type="PANTHER" id="PTHR11080:SF2">
    <property type="entry name" value="LD05707P"/>
    <property type="match status" value="1"/>
</dbReference>
<dbReference type="GO" id="GO:0019363">
    <property type="term" value="P:pyridine nucleotide biosynthetic process"/>
    <property type="evidence" value="ECO:0007669"/>
    <property type="project" value="UniProtKB-KW"/>
</dbReference>
<keyword evidence="9" id="KW-0067">ATP-binding</keyword>
<dbReference type="FunFam" id="3.30.200.20:FF:000601">
    <property type="entry name" value="Protein kinase C epsilon"/>
    <property type="match status" value="1"/>
</dbReference>
<comment type="similarity">
    <text evidence="1">Belongs to the isochorismatase family.</text>
</comment>
<dbReference type="PANTHER" id="PTHR11080">
    <property type="entry name" value="PYRAZINAMIDASE/NICOTINAMIDASE"/>
    <property type="match status" value="1"/>
</dbReference>
<name>A0A5B7F1F4_PORTR</name>
<organism evidence="12 13">
    <name type="scientific">Portunus trituberculatus</name>
    <name type="common">Swimming crab</name>
    <name type="synonym">Neptunus trituberculatus</name>
    <dbReference type="NCBI Taxonomy" id="210409"/>
    <lineage>
        <taxon>Eukaryota</taxon>
        <taxon>Metazoa</taxon>
        <taxon>Ecdysozoa</taxon>
        <taxon>Arthropoda</taxon>
        <taxon>Crustacea</taxon>
        <taxon>Multicrustacea</taxon>
        <taxon>Malacostraca</taxon>
        <taxon>Eumalacostraca</taxon>
        <taxon>Eucarida</taxon>
        <taxon>Decapoda</taxon>
        <taxon>Pleocyemata</taxon>
        <taxon>Brachyura</taxon>
        <taxon>Eubrachyura</taxon>
        <taxon>Portunoidea</taxon>
        <taxon>Portunidae</taxon>
        <taxon>Portuninae</taxon>
        <taxon>Portunus</taxon>
    </lineage>
</organism>
<dbReference type="SMART" id="SM00220">
    <property type="entry name" value="S_TKc"/>
    <property type="match status" value="1"/>
</dbReference>
<dbReference type="PROSITE" id="PS50011">
    <property type="entry name" value="PROTEIN_KINASE_DOM"/>
    <property type="match status" value="1"/>
</dbReference>
<sequence length="499" mass="56753">MIDFTIHFIYLFSITFQLQVNGHKFMATFLRQPTFCSHCREFIWGIGKQGYQCQVCTCVIHKRCHQSVVTRCPGSKNAEAIVTEEQAGGGQQRFNVNVPHRFSVHSYKRFTFCDHCGSLLYGLIRQGLQCEASSSVSVQGSISETDELGRMKDEDEELRLRLEAQRIMDQHMKDRYPEEDQESKPKALDTNLDAVMGKLGLDDFNFIKVLGKGSFGKVMLAELKGTDEVYAVKVLKKDVILQDDDVECTMTERRILDMAAHHPFLTALHSCFQTEVIPPVNRILEENRFDVVVYSLDWHPENHVSFIDNVHMRSLHSSCKLMCEETQVYDTVIFDVNNDGTPMEQKLWPRHCVQNTWGAELHEDLKVAEDAILVYKGTDPDTDSYSVFWDNNKKFHTTLNEELQKRGVTDVFVCGVAYDVCVAATTKHAIEEGYRTILIDDGCRGVSEEDIAATREHTIANQGLVVHSSQVKNLATGRDRPPALAYKLALELSKKTKKK</sequence>
<evidence type="ECO:0000256" key="3">
    <source>
        <dbReference type="ARBA" id="ARBA00022723"/>
    </source>
</evidence>
<evidence type="ECO:0000256" key="1">
    <source>
        <dbReference type="ARBA" id="ARBA00006336"/>
    </source>
</evidence>
<comment type="pathway">
    <text evidence="6">Cofactor biosynthesis; nicotinate biosynthesis; nicotinate from nicotinamide: step 1/1.</text>
</comment>
<dbReference type="InterPro" id="IPR017441">
    <property type="entry name" value="Protein_kinase_ATP_BS"/>
</dbReference>
<dbReference type="Pfam" id="PF00069">
    <property type="entry name" value="Pkinase"/>
    <property type="match status" value="1"/>
</dbReference>
<comment type="caution">
    <text evidence="12">The sequence shown here is derived from an EMBL/GenBank/DDBJ whole genome shotgun (WGS) entry which is preliminary data.</text>
</comment>
<dbReference type="Proteomes" id="UP000324222">
    <property type="component" value="Unassembled WGS sequence"/>
</dbReference>
<dbReference type="FunFam" id="3.30.60.20:FF:000063">
    <property type="entry name" value="Protein kinase C"/>
    <property type="match status" value="1"/>
</dbReference>
<dbReference type="OrthoDB" id="167809at2759"/>
<keyword evidence="12" id="KW-0418">Kinase</keyword>
<feature type="domain" description="Phorbol-ester/DAG-type" evidence="11">
    <location>
        <begin position="22"/>
        <end position="72"/>
    </location>
</feature>
<dbReference type="EMBL" id="VSRR010004389">
    <property type="protein sequence ID" value="MPC39525.1"/>
    <property type="molecule type" value="Genomic_DNA"/>
</dbReference>
<accession>A0A5B7F1F4</accession>
<feature type="domain" description="Protein kinase" evidence="10">
    <location>
        <begin position="204"/>
        <end position="499"/>
    </location>
</feature>
<evidence type="ECO:0000256" key="7">
    <source>
        <dbReference type="ARBA" id="ARBA00039017"/>
    </source>
</evidence>
<gene>
    <name evidence="12" type="primary">Pkc98E</name>
    <name evidence="12" type="ORF">E2C01_033062</name>
</gene>
<dbReference type="Gene3D" id="3.30.200.20">
    <property type="entry name" value="Phosphorylase Kinase, domain 1"/>
    <property type="match status" value="1"/>
</dbReference>
<dbReference type="SUPFAM" id="SSF52499">
    <property type="entry name" value="Isochorismatase-like hydrolases"/>
    <property type="match status" value="1"/>
</dbReference>
<keyword evidence="4" id="KW-0378">Hydrolase</keyword>
<evidence type="ECO:0000259" key="11">
    <source>
        <dbReference type="PROSITE" id="PS50081"/>
    </source>
</evidence>
<evidence type="ECO:0000313" key="13">
    <source>
        <dbReference type="Proteomes" id="UP000324222"/>
    </source>
</evidence>
<keyword evidence="13" id="KW-1185">Reference proteome</keyword>
<keyword evidence="3" id="KW-0479">Metal-binding</keyword>
<evidence type="ECO:0000256" key="9">
    <source>
        <dbReference type="PROSITE-ProRule" id="PRU10141"/>
    </source>
</evidence>
<dbReference type="SUPFAM" id="SSF57889">
    <property type="entry name" value="Cysteine-rich domain"/>
    <property type="match status" value="2"/>
</dbReference>
<evidence type="ECO:0000259" key="10">
    <source>
        <dbReference type="PROSITE" id="PS50011"/>
    </source>
</evidence>
<dbReference type="AlphaFoldDB" id="A0A5B7F1F4"/>
<dbReference type="InterPro" id="IPR046349">
    <property type="entry name" value="C1-like_sf"/>
</dbReference>
<dbReference type="PRINTS" id="PR00008">
    <property type="entry name" value="DAGPEDOMAIN"/>
</dbReference>
<feature type="binding site" evidence="9">
    <location>
        <position position="233"/>
    </location>
    <ligand>
        <name>ATP</name>
        <dbReference type="ChEBI" id="CHEBI:30616"/>
    </ligand>
</feature>
<dbReference type="Pfam" id="PF00857">
    <property type="entry name" value="Isochorismatase"/>
    <property type="match status" value="1"/>
</dbReference>
<evidence type="ECO:0000256" key="8">
    <source>
        <dbReference type="ARBA" id="ARBA00043224"/>
    </source>
</evidence>
<keyword evidence="2" id="KW-0662">Pyridine nucleotide biosynthesis</keyword>
<dbReference type="Pfam" id="PF00130">
    <property type="entry name" value="C1_1"/>
    <property type="match status" value="2"/>
</dbReference>
<keyword evidence="9" id="KW-0547">Nucleotide-binding</keyword>
<dbReference type="GO" id="GO:0046872">
    <property type="term" value="F:metal ion binding"/>
    <property type="evidence" value="ECO:0007669"/>
    <property type="project" value="UniProtKB-KW"/>
</dbReference>
<dbReference type="Gene3D" id="3.40.50.850">
    <property type="entry name" value="Isochorismatase-like"/>
    <property type="match status" value="1"/>
</dbReference>
<evidence type="ECO:0000313" key="12">
    <source>
        <dbReference type="EMBL" id="MPC39525.1"/>
    </source>
</evidence>